<proteinExistence type="predicted"/>
<dbReference type="SUPFAM" id="SSF63380">
    <property type="entry name" value="Riboflavin synthase domain-like"/>
    <property type="match status" value="1"/>
</dbReference>
<dbReference type="InterPro" id="IPR039261">
    <property type="entry name" value="FNR_nucleotide-bd"/>
</dbReference>
<dbReference type="Gene3D" id="2.40.30.10">
    <property type="entry name" value="Translation factors"/>
    <property type="match status" value="1"/>
</dbReference>
<dbReference type="Proteomes" id="UP000294927">
    <property type="component" value="Unassembled WGS sequence"/>
</dbReference>
<dbReference type="InterPro" id="IPR039374">
    <property type="entry name" value="SIP_fam"/>
</dbReference>
<dbReference type="PANTHER" id="PTHR30157:SF0">
    <property type="entry name" value="NADPH-DEPENDENT FERRIC-CHELATE REDUCTASE"/>
    <property type="match status" value="1"/>
</dbReference>
<gene>
    <name evidence="2" type="ORF">CLV71_1106</name>
</gene>
<dbReference type="GO" id="GO:0016491">
    <property type="term" value="F:oxidoreductase activity"/>
    <property type="evidence" value="ECO:0007669"/>
    <property type="project" value="InterPro"/>
</dbReference>
<dbReference type="InterPro" id="IPR017938">
    <property type="entry name" value="Riboflavin_synthase-like_b-brl"/>
</dbReference>
<dbReference type="OrthoDB" id="3745257at2"/>
<protein>
    <submittedName>
        <fullName evidence="2">NADPH-dependent ferric siderophore reductase</fullName>
    </submittedName>
</protein>
<evidence type="ECO:0000313" key="3">
    <source>
        <dbReference type="Proteomes" id="UP000294927"/>
    </source>
</evidence>
<dbReference type="Pfam" id="PF04954">
    <property type="entry name" value="SIP"/>
    <property type="match status" value="1"/>
</dbReference>
<evidence type="ECO:0000313" key="2">
    <source>
        <dbReference type="EMBL" id="TDV46827.1"/>
    </source>
</evidence>
<dbReference type="PANTHER" id="PTHR30157">
    <property type="entry name" value="FERRIC REDUCTASE, NADPH-DEPENDENT"/>
    <property type="match status" value="1"/>
</dbReference>
<reference evidence="2 3" key="1">
    <citation type="submission" date="2019-03" db="EMBL/GenBank/DDBJ databases">
        <title>Genomic Encyclopedia of Archaeal and Bacterial Type Strains, Phase II (KMG-II): from individual species to whole genera.</title>
        <authorList>
            <person name="Goeker M."/>
        </authorList>
    </citation>
    <scope>NUCLEOTIDE SEQUENCE [LARGE SCALE GENOMIC DNA]</scope>
    <source>
        <strain evidence="2 3">DSM 45499</strain>
    </source>
</reference>
<keyword evidence="3" id="KW-1185">Reference proteome</keyword>
<dbReference type="Gene3D" id="3.40.50.80">
    <property type="entry name" value="Nucleotide-binding domain of ferredoxin-NADP reductase (FNR) module"/>
    <property type="match status" value="1"/>
</dbReference>
<dbReference type="RefSeq" id="WP_133905361.1">
    <property type="nucleotide sequence ID" value="NZ_SOCP01000010.1"/>
</dbReference>
<comment type="caution">
    <text evidence="2">The sequence shown here is derived from an EMBL/GenBank/DDBJ whole genome shotgun (WGS) entry which is preliminary data.</text>
</comment>
<dbReference type="EMBL" id="SOCP01000010">
    <property type="protein sequence ID" value="TDV46827.1"/>
    <property type="molecule type" value="Genomic_DNA"/>
</dbReference>
<dbReference type="PROSITE" id="PS51384">
    <property type="entry name" value="FAD_FR"/>
    <property type="match status" value="1"/>
</dbReference>
<dbReference type="AlphaFoldDB" id="A0A4R7VCT8"/>
<evidence type="ECO:0000259" key="1">
    <source>
        <dbReference type="PROSITE" id="PS51384"/>
    </source>
</evidence>
<name>A0A4R7VCT8_9PSEU</name>
<feature type="domain" description="FAD-binding FR-type" evidence="1">
    <location>
        <begin position="2"/>
        <end position="99"/>
    </location>
</feature>
<accession>A0A4R7VCT8</accession>
<sequence length="209" mass="23090">MSFFLSGTVAEVEDVTPRIRRIRIAGDSLRDLRWTPGQHVRVRVGTLTLRTYSIWDYAGHLDLCVLDHPGAGPGARWAREVEVGGRVSFTRPDGRFVVRDDAPYHLFVGDATASVAFGAMLRALPTDARVYGVVEAADRLTLPRELTWTDDLLGTLAALDLPDEPGVAYLAGEAKACQAARRHLVQDRGWPRRSAVVKPFWTPGKRGMD</sequence>
<dbReference type="CDD" id="cd06193">
    <property type="entry name" value="siderophore_interacting"/>
    <property type="match status" value="1"/>
</dbReference>
<dbReference type="InterPro" id="IPR017927">
    <property type="entry name" value="FAD-bd_FR_type"/>
</dbReference>
<organism evidence="2 3">
    <name type="scientific">Actinophytocola oryzae</name>
    <dbReference type="NCBI Taxonomy" id="502181"/>
    <lineage>
        <taxon>Bacteria</taxon>
        <taxon>Bacillati</taxon>
        <taxon>Actinomycetota</taxon>
        <taxon>Actinomycetes</taxon>
        <taxon>Pseudonocardiales</taxon>
        <taxon>Pseudonocardiaceae</taxon>
    </lineage>
</organism>
<dbReference type="InterPro" id="IPR007037">
    <property type="entry name" value="SIP_rossman_dom"/>
</dbReference>